<sequence length="94" mass="10060">MSSTKEERLLGSIRVGRRPERPRSTNTAAHRLGATTRLGTRSCVPPSDGEESNEVAVMSILVYLLNAVSGLPHVTNATKPRECYGKAVSGVPDV</sequence>
<proteinExistence type="predicted"/>
<accession>A0A7R9D5H2</accession>
<organism evidence="2">
    <name type="scientific">Timema cristinae</name>
    <name type="common">Walking stick</name>
    <dbReference type="NCBI Taxonomy" id="61476"/>
    <lineage>
        <taxon>Eukaryota</taxon>
        <taxon>Metazoa</taxon>
        <taxon>Ecdysozoa</taxon>
        <taxon>Arthropoda</taxon>
        <taxon>Hexapoda</taxon>
        <taxon>Insecta</taxon>
        <taxon>Pterygota</taxon>
        <taxon>Neoptera</taxon>
        <taxon>Polyneoptera</taxon>
        <taxon>Phasmatodea</taxon>
        <taxon>Timematodea</taxon>
        <taxon>Timematoidea</taxon>
        <taxon>Timematidae</taxon>
        <taxon>Timema</taxon>
    </lineage>
</organism>
<feature type="region of interest" description="Disordered" evidence="1">
    <location>
        <begin position="1"/>
        <end position="50"/>
    </location>
</feature>
<reference evidence="2" key="1">
    <citation type="submission" date="2020-11" db="EMBL/GenBank/DDBJ databases">
        <authorList>
            <person name="Tran Van P."/>
        </authorList>
    </citation>
    <scope>NUCLEOTIDE SEQUENCE</scope>
</reference>
<dbReference type="AlphaFoldDB" id="A0A7R9D5H2"/>
<gene>
    <name evidence="2" type="ORF">TCEB3V08_LOCUS9541</name>
</gene>
<protein>
    <submittedName>
        <fullName evidence="2">Uncharacterized protein</fullName>
    </submittedName>
</protein>
<evidence type="ECO:0000256" key="1">
    <source>
        <dbReference type="SAM" id="MobiDB-lite"/>
    </source>
</evidence>
<evidence type="ECO:0000313" key="2">
    <source>
        <dbReference type="EMBL" id="CAD7408476.1"/>
    </source>
</evidence>
<dbReference type="EMBL" id="OC320615">
    <property type="protein sequence ID" value="CAD7408476.1"/>
    <property type="molecule type" value="Genomic_DNA"/>
</dbReference>
<name>A0A7R9D5H2_TIMCR</name>